<dbReference type="InterPro" id="IPR039058">
    <property type="entry name" value="Yippee_fam"/>
</dbReference>
<keyword evidence="7" id="KW-1185">Reference proteome</keyword>
<protein>
    <recommendedName>
        <fullName evidence="4">Protein yippee-like</fullName>
    </recommendedName>
</protein>
<dbReference type="Proteomes" id="UP001648503">
    <property type="component" value="Unassembled WGS sequence"/>
</dbReference>
<evidence type="ECO:0000256" key="3">
    <source>
        <dbReference type="ARBA" id="ARBA00022833"/>
    </source>
</evidence>
<evidence type="ECO:0000256" key="1">
    <source>
        <dbReference type="ARBA" id="ARBA00005613"/>
    </source>
</evidence>
<dbReference type="Pfam" id="PF03226">
    <property type="entry name" value="Yippee-Mis18"/>
    <property type="match status" value="1"/>
</dbReference>
<evidence type="ECO:0000256" key="4">
    <source>
        <dbReference type="RuleBase" id="RU110713"/>
    </source>
</evidence>
<evidence type="ECO:0000313" key="7">
    <source>
        <dbReference type="Proteomes" id="UP001648503"/>
    </source>
</evidence>
<evidence type="ECO:0000313" key="6">
    <source>
        <dbReference type="EMBL" id="KAH6592119.1"/>
    </source>
</evidence>
<sequence>MSKAFTGRHGRAFLFRTVENVALGDMEDRILATGMHTISDLHCTVCRSVVGWKYLFAFEDTQKYKEGLFVIEKNRIVKHTGWSD</sequence>
<evidence type="ECO:0000259" key="5">
    <source>
        <dbReference type="PROSITE" id="PS51792"/>
    </source>
</evidence>
<organism evidence="6 7">
    <name type="scientific">Batrachochytrium salamandrivorans</name>
    <dbReference type="NCBI Taxonomy" id="1357716"/>
    <lineage>
        <taxon>Eukaryota</taxon>
        <taxon>Fungi</taxon>
        <taxon>Fungi incertae sedis</taxon>
        <taxon>Chytridiomycota</taxon>
        <taxon>Chytridiomycota incertae sedis</taxon>
        <taxon>Chytridiomycetes</taxon>
        <taxon>Rhizophydiales</taxon>
        <taxon>Rhizophydiales incertae sedis</taxon>
        <taxon>Batrachochytrium</taxon>
    </lineage>
</organism>
<gene>
    <name evidence="6" type="ORF">BASA50_008264</name>
</gene>
<dbReference type="PROSITE" id="PS51792">
    <property type="entry name" value="YIPPEE"/>
    <property type="match status" value="1"/>
</dbReference>
<evidence type="ECO:0000256" key="2">
    <source>
        <dbReference type="ARBA" id="ARBA00022723"/>
    </source>
</evidence>
<keyword evidence="2" id="KW-0479">Metal-binding</keyword>
<dbReference type="EMBL" id="JAFCIX010000390">
    <property type="protein sequence ID" value="KAH6592119.1"/>
    <property type="molecule type" value="Genomic_DNA"/>
</dbReference>
<proteinExistence type="inferred from homology"/>
<keyword evidence="3" id="KW-0862">Zinc</keyword>
<dbReference type="InterPro" id="IPR034751">
    <property type="entry name" value="Yippee"/>
</dbReference>
<comment type="caution">
    <text evidence="6">The sequence shown here is derived from an EMBL/GenBank/DDBJ whole genome shotgun (WGS) entry which is preliminary data.</text>
</comment>
<accession>A0ABQ8F555</accession>
<reference evidence="6 7" key="1">
    <citation type="submission" date="2021-02" db="EMBL/GenBank/DDBJ databases">
        <title>Variation within the Batrachochytrium salamandrivorans European outbreak.</title>
        <authorList>
            <person name="Kelly M."/>
            <person name="Pasmans F."/>
            <person name="Shea T.P."/>
            <person name="Munoz J.F."/>
            <person name="Carranza S."/>
            <person name="Cuomo C.A."/>
            <person name="Martel A."/>
        </authorList>
    </citation>
    <scope>NUCLEOTIDE SEQUENCE [LARGE SCALE GENOMIC DNA]</scope>
    <source>
        <strain evidence="6 7">AMFP18/2</strain>
    </source>
</reference>
<name>A0ABQ8F555_9FUNG</name>
<feature type="domain" description="Yippee" evidence="5">
    <location>
        <begin position="1"/>
        <end position="80"/>
    </location>
</feature>
<dbReference type="InterPro" id="IPR004910">
    <property type="entry name" value="Yippee/Mis18/Cereblon"/>
</dbReference>
<comment type="similarity">
    <text evidence="1 4">Belongs to the yippee family.</text>
</comment>
<dbReference type="PANTHER" id="PTHR13848">
    <property type="entry name" value="PROTEIN YIPPEE-LIKE CG15309-RELATED"/>
    <property type="match status" value="1"/>
</dbReference>